<protein>
    <recommendedName>
        <fullName evidence="2">Glucose-methanol-choline oxidoreductase C-terminal domain-containing protein</fullName>
    </recommendedName>
</protein>
<sequence length="125" mass="13205">MRSIGARASEVPLPACANAGALWSLEYIECLYRHLGLMSWHTCCTAPMGSHSDAVVDERLRQAQSWVRGGVTGLRVADASVMPDITSATTYAPVLMIGSKAAEMILEDYRSTEDGTGTIAGGGAD</sequence>
<dbReference type="Gene3D" id="3.50.50.60">
    <property type="entry name" value="FAD/NAD(P)-binding domain"/>
    <property type="match status" value="1"/>
</dbReference>
<evidence type="ECO:0000256" key="1">
    <source>
        <dbReference type="ARBA" id="ARBA00010790"/>
    </source>
</evidence>
<name>A0A9J6G9V1_HAELO</name>
<reference evidence="3 4" key="1">
    <citation type="journal article" date="2020" name="Cell">
        <title>Large-Scale Comparative Analyses of Tick Genomes Elucidate Their Genetic Diversity and Vector Capacities.</title>
        <authorList>
            <consortium name="Tick Genome and Microbiome Consortium (TIGMIC)"/>
            <person name="Jia N."/>
            <person name="Wang J."/>
            <person name="Shi W."/>
            <person name="Du L."/>
            <person name="Sun Y."/>
            <person name="Zhan W."/>
            <person name="Jiang J.F."/>
            <person name="Wang Q."/>
            <person name="Zhang B."/>
            <person name="Ji P."/>
            <person name="Bell-Sakyi L."/>
            <person name="Cui X.M."/>
            <person name="Yuan T.T."/>
            <person name="Jiang B.G."/>
            <person name="Yang W.F."/>
            <person name="Lam T.T."/>
            <person name="Chang Q.C."/>
            <person name="Ding S.J."/>
            <person name="Wang X.J."/>
            <person name="Zhu J.G."/>
            <person name="Ruan X.D."/>
            <person name="Zhao L."/>
            <person name="Wei J.T."/>
            <person name="Ye R.Z."/>
            <person name="Que T.C."/>
            <person name="Du C.H."/>
            <person name="Zhou Y.H."/>
            <person name="Cheng J.X."/>
            <person name="Dai P.F."/>
            <person name="Guo W.B."/>
            <person name="Han X.H."/>
            <person name="Huang E.J."/>
            <person name="Li L.F."/>
            <person name="Wei W."/>
            <person name="Gao Y.C."/>
            <person name="Liu J.Z."/>
            <person name="Shao H.Z."/>
            <person name="Wang X."/>
            <person name="Wang C.C."/>
            <person name="Yang T.C."/>
            <person name="Huo Q.B."/>
            <person name="Li W."/>
            <person name="Chen H.Y."/>
            <person name="Chen S.E."/>
            <person name="Zhou L.G."/>
            <person name="Ni X.B."/>
            <person name="Tian J.H."/>
            <person name="Sheng Y."/>
            <person name="Liu T."/>
            <person name="Pan Y.S."/>
            <person name="Xia L.Y."/>
            <person name="Li J."/>
            <person name="Zhao F."/>
            <person name="Cao W.C."/>
        </authorList>
    </citation>
    <scope>NUCLEOTIDE SEQUENCE [LARGE SCALE GENOMIC DNA]</scope>
    <source>
        <strain evidence="3">HaeL-2018</strain>
    </source>
</reference>
<dbReference type="SUPFAM" id="SSF51905">
    <property type="entry name" value="FAD/NAD(P)-binding domain"/>
    <property type="match status" value="1"/>
</dbReference>
<dbReference type="InterPro" id="IPR036188">
    <property type="entry name" value="FAD/NAD-bd_sf"/>
</dbReference>
<evidence type="ECO:0000313" key="4">
    <source>
        <dbReference type="Proteomes" id="UP000821853"/>
    </source>
</evidence>
<dbReference type="GO" id="GO:0016614">
    <property type="term" value="F:oxidoreductase activity, acting on CH-OH group of donors"/>
    <property type="evidence" value="ECO:0007669"/>
    <property type="project" value="InterPro"/>
</dbReference>
<dbReference type="PANTHER" id="PTHR11552">
    <property type="entry name" value="GLUCOSE-METHANOL-CHOLINE GMC OXIDOREDUCTASE"/>
    <property type="match status" value="1"/>
</dbReference>
<dbReference type="GO" id="GO:0050660">
    <property type="term" value="F:flavin adenine dinucleotide binding"/>
    <property type="evidence" value="ECO:0007669"/>
    <property type="project" value="InterPro"/>
</dbReference>
<dbReference type="Proteomes" id="UP000821853">
    <property type="component" value="Chromosome 3"/>
</dbReference>
<dbReference type="AlphaFoldDB" id="A0A9J6G9V1"/>
<organism evidence="3 4">
    <name type="scientific">Haemaphysalis longicornis</name>
    <name type="common">Bush tick</name>
    <dbReference type="NCBI Taxonomy" id="44386"/>
    <lineage>
        <taxon>Eukaryota</taxon>
        <taxon>Metazoa</taxon>
        <taxon>Ecdysozoa</taxon>
        <taxon>Arthropoda</taxon>
        <taxon>Chelicerata</taxon>
        <taxon>Arachnida</taxon>
        <taxon>Acari</taxon>
        <taxon>Parasitiformes</taxon>
        <taxon>Ixodida</taxon>
        <taxon>Ixodoidea</taxon>
        <taxon>Ixodidae</taxon>
        <taxon>Haemaphysalinae</taxon>
        <taxon>Haemaphysalis</taxon>
    </lineage>
</organism>
<dbReference type="Pfam" id="PF05199">
    <property type="entry name" value="GMC_oxred_C"/>
    <property type="match status" value="1"/>
</dbReference>
<evidence type="ECO:0000313" key="3">
    <source>
        <dbReference type="EMBL" id="KAH9371132.1"/>
    </source>
</evidence>
<proteinExistence type="inferred from homology"/>
<dbReference type="InterPro" id="IPR007867">
    <property type="entry name" value="GMC_OxRtase_C"/>
</dbReference>
<gene>
    <name evidence="3" type="ORF">HPB48_022702</name>
</gene>
<dbReference type="OMA" id="VWHICCT"/>
<dbReference type="EMBL" id="JABSTR010000005">
    <property type="protein sequence ID" value="KAH9371132.1"/>
    <property type="molecule type" value="Genomic_DNA"/>
</dbReference>
<dbReference type="VEuPathDB" id="VectorBase:HLOH_047410"/>
<dbReference type="InterPro" id="IPR012132">
    <property type="entry name" value="GMC_OxRdtase"/>
</dbReference>
<keyword evidence="4" id="KW-1185">Reference proteome</keyword>
<dbReference type="PANTHER" id="PTHR11552:SF147">
    <property type="entry name" value="CHOLINE DEHYDROGENASE, MITOCHONDRIAL"/>
    <property type="match status" value="1"/>
</dbReference>
<evidence type="ECO:0000259" key="2">
    <source>
        <dbReference type="Pfam" id="PF05199"/>
    </source>
</evidence>
<comment type="similarity">
    <text evidence="1">Belongs to the GMC oxidoreductase family.</text>
</comment>
<dbReference type="Gene3D" id="3.30.560.10">
    <property type="entry name" value="Glucose Oxidase, domain 3"/>
    <property type="match status" value="1"/>
</dbReference>
<accession>A0A9J6G9V1</accession>
<feature type="domain" description="Glucose-methanol-choline oxidoreductase C-terminal" evidence="2">
    <location>
        <begin position="23"/>
        <end position="98"/>
    </location>
</feature>
<comment type="caution">
    <text evidence="3">The sequence shown here is derived from an EMBL/GenBank/DDBJ whole genome shotgun (WGS) entry which is preliminary data.</text>
</comment>
<dbReference type="OrthoDB" id="6435529at2759"/>